<dbReference type="NCBIfam" id="TIGR01730">
    <property type="entry name" value="RND_mfp"/>
    <property type="match status" value="1"/>
</dbReference>
<feature type="domain" description="Multidrug resistance protein MdtA-like C-terminal permuted SH3" evidence="8">
    <location>
        <begin position="325"/>
        <end position="380"/>
    </location>
</feature>
<evidence type="ECO:0000256" key="5">
    <source>
        <dbReference type="SAM" id="Coils"/>
    </source>
</evidence>
<comment type="subcellular location">
    <subcellularLocation>
        <location evidence="1">Cell membrane</location>
    </subcellularLocation>
</comment>
<evidence type="ECO:0000256" key="3">
    <source>
        <dbReference type="ARBA" id="ARBA00022448"/>
    </source>
</evidence>
<keyword evidence="10" id="KW-1185">Reference proteome</keyword>
<proteinExistence type="inferred from homology"/>
<dbReference type="Gene3D" id="2.40.30.170">
    <property type="match status" value="1"/>
</dbReference>
<evidence type="ECO:0000259" key="7">
    <source>
        <dbReference type="Pfam" id="PF25944"/>
    </source>
</evidence>
<keyword evidence="3" id="KW-0813">Transport</keyword>
<dbReference type="Gene3D" id="6.20.50.140">
    <property type="match status" value="1"/>
</dbReference>
<sequence>MKLPKLFWRRAVGIVLIAGAAYVIAAMTGMLGGKPQISVLTAPITVGSIEETVLANGVLEPARMVNVGAQVSGKINALHVELGQKVKNGDLIAEIDPLPQKNALRIAEATFAKVTAQHKARTIQLRQAEAVYLRQVKLVRQNAVAELKSEAAESEYKALEADVAALAAQIDQAGIEVENAQVNLGYTRIAAPIDGVVIAVVTKQGQTLNSTQSVPTIVVLAQLDVMRLKVQISEADIGRVKTGQRAWFKILGDQQTRLEAVLGQIEPAPVSMSTEAGLQASANAQANTAIYYNGLFDVPNPAGRLRPLMTAQVDIVLGEKVDVPLIPWSALSEQEVDGRYRVRVKTADGKLLWRIVTVGISNKVQVQLVSGLSAGDEVVIRADGPLSDPMAGASI</sequence>
<reference evidence="9 10" key="1">
    <citation type="submission" date="2020-07" db="EMBL/GenBank/DDBJ databases">
        <title>Genomic Encyclopedia of Type Strains, Phase IV (KMG-V): Genome sequencing to study the core and pangenomes of soil and plant-associated prokaryotes.</title>
        <authorList>
            <person name="Whitman W."/>
        </authorList>
    </citation>
    <scope>NUCLEOTIDE SEQUENCE [LARGE SCALE GENOMIC DNA]</scope>
    <source>
        <strain evidence="9 10">AN3</strain>
    </source>
</reference>
<dbReference type="EMBL" id="JACGXN010000003">
    <property type="protein sequence ID" value="MBA8879302.1"/>
    <property type="molecule type" value="Genomic_DNA"/>
</dbReference>
<evidence type="ECO:0000313" key="10">
    <source>
        <dbReference type="Proteomes" id="UP000549052"/>
    </source>
</evidence>
<evidence type="ECO:0000259" key="8">
    <source>
        <dbReference type="Pfam" id="PF25967"/>
    </source>
</evidence>
<dbReference type="PANTHER" id="PTHR30469">
    <property type="entry name" value="MULTIDRUG RESISTANCE PROTEIN MDTA"/>
    <property type="match status" value="1"/>
</dbReference>
<dbReference type="PANTHER" id="PTHR30469:SF33">
    <property type="entry name" value="SLR1207 PROTEIN"/>
    <property type="match status" value="1"/>
</dbReference>
<dbReference type="RefSeq" id="WP_182549925.1">
    <property type="nucleotide sequence ID" value="NZ_JACGXN010000003.1"/>
</dbReference>
<comment type="caution">
    <text evidence="9">The sequence shown here is derived from an EMBL/GenBank/DDBJ whole genome shotgun (WGS) entry which is preliminary data.</text>
</comment>
<dbReference type="Pfam" id="PF25944">
    <property type="entry name" value="Beta-barrel_RND"/>
    <property type="match status" value="1"/>
</dbReference>
<dbReference type="InterPro" id="IPR058626">
    <property type="entry name" value="MdtA-like_b-barrel"/>
</dbReference>
<gene>
    <name evidence="9" type="ORF">FHW16_003020</name>
</gene>
<dbReference type="SUPFAM" id="SSF111369">
    <property type="entry name" value="HlyD-like secretion proteins"/>
    <property type="match status" value="1"/>
</dbReference>
<dbReference type="GO" id="GO:1990195">
    <property type="term" value="C:macrolide transmembrane transporter complex"/>
    <property type="evidence" value="ECO:0007669"/>
    <property type="project" value="InterPro"/>
</dbReference>
<dbReference type="Gene3D" id="2.40.50.100">
    <property type="match status" value="1"/>
</dbReference>
<evidence type="ECO:0000313" key="9">
    <source>
        <dbReference type="EMBL" id="MBA8879302.1"/>
    </source>
</evidence>
<comment type="similarity">
    <text evidence="2">Belongs to the membrane fusion protein (MFP) (TC 8.A.1) family.</text>
</comment>
<keyword evidence="4 5" id="KW-0175">Coiled coil</keyword>
<protein>
    <submittedName>
        <fullName evidence="9">Macrolide-specific efflux system membrane fusion protein</fullName>
    </submittedName>
</protein>
<dbReference type="AlphaFoldDB" id="A0A839EKB1"/>
<dbReference type="Pfam" id="PF25917">
    <property type="entry name" value="BSH_RND"/>
    <property type="match status" value="1"/>
</dbReference>
<dbReference type="InterPro" id="IPR030190">
    <property type="entry name" value="MacA_alpha-hairpin_sf"/>
</dbReference>
<dbReference type="InterPro" id="IPR058625">
    <property type="entry name" value="MdtA-like_BSH"/>
</dbReference>
<evidence type="ECO:0000256" key="4">
    <source>
        <dbReference type="ARBA" id="ARBA00023054"/>
    </source>
</evidence>
<feature type="domain" description="Multidrug resistance protein MdtA-like barrel-sandwich hybrid" evidence="6">
    <location>
        <begin position="63"/>
        <end position="219"/>
    </location>
</feature>
<dbReference type="GO" id="GO:1990281">
    <property type="term" value="C:efflux pump complex"/>
    <property type="evidence" value="ECO:0007669"/>
    <property type="project" value="TreeGrafter"/>
</dbReference>
<name>A0A839EKB1_9HYPH</name>
<dbReference type="GO" id="GO:0030313">
    <property type="term" value="C:cell envelope"/>
    <property type="evidence" value="ECO:0007669"/>
    <property type="project" value="UniProtKB-SubCell"/>
</dbReference>
<dbReference type="InterPro" id="IPR058627">
    <property type="entry name" value="MdtA-like_C"/>
</dbReference>
<feature type="domain" description="Multidrug resistance protein MdtA-like beta-barrel" evidence="7">
    <location>
        <begin position="226"/>
        <end position="318"/>
    </location>
</feature>
<dbReference type="GO" id="GO:0019898">
    <property type="term" value="C:extrinsic component of membrane"/>
    <property type="evidence" value="ECO:0007669"/>
    <property type="project" value="InterPro"/>
</dbReference>
<dbReference type="Gene3D" id="6.10.140.1990">
    <property type="match status" value="1"/>
</dbReference>
<dbReference type="GO" id="GO:0015562">
    <property type="term" value="F:efflux transmembrane transporter activity"/>
    <property type="evidence" value="ECO:0007669"/>
    <property type="project" value="TreeGrafter"/>
</dbReference>
<dbReference type="InterPro" id="IPR006143">
    <property type="entry name" value="RND_pump_MFP"/>
</dbReference>
<organism evidence="9 10">
    <name type="scientific">Phyllobacterium myrsinacearum</name>
    <dbReference type="NCBI Taxonomy" id="28101"/>
    <lineage>
        <taxon>Bacteria</taxon>
        <taxon>Pseudomonadati</taxon>
        <taxon>Pseudomonadota</taxon>
        <taxon>Alphaproteobacteria</taxon>
        <taxon>Hyphomicrobiales</taxon>
        <taxon>Phyllobacteriaceae</taxon>
        <taxon>Phyllobacterium</taxon>
    </lineage>
</organism>
<dbReference type="Proteomes" id="UP000549052">
    <property type="component" value="Unassembled WGS sequence"/>
</dbReference>
<accession>A0A839EKB1</accession>
<feature type="coiled-coil region" evidence="5">
    <location>
        <begin position="142"/>
        <end position="183"/>
    </location>
</feature>
<evidence type="ECO:0000256" key="1">
    <source>
        <dbReference type="ARBA" id="ARBA00004236"/>
    </source>
</evidence>
<evidence type="ECO:0000259" key="6">
    <source>
        <dbReference type="Pfam" id="PF25917"/>
    </source>
</evidence>
<dbReference type="Pfam" id="PF25967">
    <property type="entry name" value="RND-MFP_C"/>
    <property type="match status" value="1"/>
</dbReference>
<evidence type="ECO:0000256" key="2">
    <source>
        <dbReference type="ARBA" id="ARBA00009477"/>
    </source>
</evidence>
<dbReference type="GO" id="GO:1990961">
    <property type="term" value="P:xenobiotic detoxification by transmembrane export across the plasma membrane"/>
    <property type="evidence" value="ECO:0007669"/>
    <property type="project" value="InterPro"/>
</dbReference>